<dbReference type="Gene3D" id="1.10.287.110">
    <property type="entry name" value="DnaJ domain"/>
    <property type="match status" value="1"/>
</dbReference>
<keyword evidence="1" id="KW-0040">ANK repeat</keyword>
<organism evidence="4 5">
    <name type="scientific">Chrysochromulina tobinii</name>
    <dbReference type="NCBI Taxonomy" id="1460289"/>
    <lineage>
        <taxon>Eukaryota</taxon>
        <taxon>Haptista</taxon>
        <taxon>Haptophyta</taxon>
        <taxon>Prymnesiophyceae</taxon>
        <taxon>Prymnesiales</taxon>
        <taxon>Chrysochromulinaceae</taxon>
        <taxon>Chrysochromulina</taxon>
    </lineage>
</organism>
<dbReference type="SMART" id="SM00271">
    <property type="entry name" value="DnaJ"/>
    <property type="match status" value="1"/>
</dbReference>
<accession>A0A0M0JVJ8</accession>
<dbReference type="InterPro" id="IPR002110">
    <property type="entry name" value="Ankyrin_rpt"/>
</dbReference>
<dbReference type="Gene3D" id="1.25.40.20">
    <property type="entry name" value="Ankyrin repeat-containing domain"/>
    <property type="match status" value="1"/>
</dbReference>
<protein>
    <submittedName>
        <fullName evidence="4">DNAj-like protein</fullName>
    </submittedName>
</protein>
<evidence type="ECO:0000313" key="4">
    <source>
        <dbReference type="EMBL" id="KOO30148.1"/>
    </source>
</evidence>
<evidence type="ECO:0000256" key="2">
    <source>
        <dbReference type="SAM" id="MobiDB-lite"/>
    </source>
</evidence>
<dbReference type="PRINTS" id="PR00625">
    <property type="entry name" value="JDOMAIN"/>
</dbReference>
<dbReference type="InterPro" id="IPR011990">
    <property type="entry name" value="TPR-like_helical_dom_sf"/>
</dbReference>
<dbReference type="Gene3D" id="1.25.40.10">
    <property type="entry name" value="Tetratricopeptide repeat domain"/>
    <property type="match status" value="1"/>
</dbReference>
<evidence type="ECO:0000259" key="3">
    <source>
        <dbReference type="PROSITE" id="PS50076"/>
    </source>
</evidence>
<dbReference type="EMBL" id="JWZX01002279">
    <property type="protein sequence ID" value="KOO30148.1"/>
    <property type="molecule type" value="Genomic_DNA"/>
</dbReference>
<dbReference type="PANTHER" id="PTHR44200:SF1">
    <property type="entry name" value="DNAJ HOMOLOG SUBFAMILY C MEMBER 7"/>
    <property type="match status" value="1"/>
</dbReference>
<feature type="domain" description="J" evidence="3">
    <location>
        <begin position="584"/>
        <end position="663"/>
    </location>
</feature>
<reference evidence="5" key="1">
    <citation type="journal article" date="2015" name="PLoS Genet.">
        <title>Genome Sequence and Transcriptome Analyses of Chrysochromulina tobin: Metabolic Tools for Enhanced Algal Fitness in the Prominent Order Prymnesiales (Haptophyceae).</title>
        <authorList>
            <person name="Hovde B.T."/>
            <person name="Deodato C.R."/>
            <person name="Hunsperger H.M."/>
            <person name="Ryken S.A."/>
            <person name="Yost W."/>
            <person name="Jha R.K."/>
            <person name="Patterson J."/>
            <person name="Monnat R.J. Jr."/>
            <person name="Barlow S.B."/>
            <person name="Starkenburg S.R."/>
            <person name="Cattolico R.A."/>
        </authorList>
    </citation>
    <scope>NUCLEOTIDE SEQUENCE</scope>
    <source>
        <strain evidence="5">CCMP291</strain>
    </source>
</reference>
<proteinExistence type="predicted"/>
<dbReference type="SUPFAM" id="SSF48452">
    <property type="entry name" value="TPR-like"/>
    <property type="match status" value="1"/>
</dbReference>
<dbReference type="OrthoDB" id="1722345at2759"/>
<dbReference type="Proteomes" id="UP000037460">
    <property type="component" value="Unassembled WGS sequence"/>
</dbReference>
<evidence type="ECO:0000256" key="1">
    <source>
        <dbReference type="PROSITE-ProRule" id="PRU00023"/>
    </source>
</evidence>
<dbReference type="AlphaFoldDB" id="A0A0M0JVJ8"/>
<dbReference type="PROSITE" id="PS50297">
    <property type="entry name" value="ANK_REP_REGION"/>
    <property type="match status" value="1"/>
</dbReference>
<dbReference type="Pfam" id="PF12796">
    <property type="entry name" value="Ank_2"/>
    <property type="match status" value="1"/>
</dbReference>
<dbReference type="InterPro" id="IPR036869">
    <property type="entry name" value="J_dom_sf"/>
</dbReference>
<dbReference type="PROSITE" id="PS50088">
    <property type="entry name" value="ANK_REPEAT"/>
    <property type="match status" value="1"/>
</dbReference>
<dbReference type="InterPro" id="IPR052758">
    <property type="entry name" value="SRC_co-chaperone"/>
</dbReference>
<feature type="compositionally biased region" description="Low complexity" evidence="2">
    <location>
        <begin position="227"/>
        <end position="236"/>
    </location>
</feature>
<dbReference type="Pfam" id="PF00226">
    <property type="entry name" value="DnaJ"/>
    <property type="match status" value="1"/>
</dbReference>
<feature type="compositionally biased region" description="Acidic residues" evidence="2">
    <location>
        <begin position="1"/>
        <end position="12"/>
    </location>
</feature>
<dbReference type="PANTHER" id="PTHR44200">
    <property type="entry name" value="DNAJ HOMOLOG SUBFAMILY C MEMBER 7"/>
    <property type="match status" value="1"/>
</dbReference>
<dbReference type="InterPro" id="IPR036770">
    <property type="entry name" value="Ankyrin_rpt-contain_sf"/>
</dbReference>
<dbReference type="SMART" id="SM00248">
    <property type="entry name" value="ANK"/>
    <property type="match status" value="3"/>
</dbReference>
<feature type="region of interest" description="Disordered" evidence="2">
    <location>
        <begin position="161"/>
        <end position="245"/>
    </location>
</feature>
<feature type="region of interest" description="Disordered" evidence="2">
    <location>
        <begin position="1"/>
        <end position="20"/>
    </location>
</feature>
<keyword evidence="5" id="KW-1185">Reference proteome</keyword>
<gene>
    <name evidence="4" type="ORF">Ctob_006117</name>
</gene>
<feature type="compositionally biased region" description="Basic residues" evidence="2">
    <location>
        <begin position="199"/>
        <end position="212"/>
    </location>
</feature>
<dbReference type="PROSITE" id="PS50076">
    <property type="entry name" value="DNAJ_2"/>
    <property type="match status" value="1"/>
</dbReference>
<dbReference type="CDD" id="cd06257">
    <property type="entry name" value="DnaJ"/>
    <property type="match status" value="1"/>
</dbReference>
<comment type="caution">
    <text evidence="4">The sequence shown here is derived from an EMBL/GenBank/DDBJ whole genome shotgun (WGS) entry which is preliminary data.</text>
</comment>
<feature type="repeat" description="ANK" evidence="1">
    <location>
        <begin position="391"/>
        <end position="423"/>
    </location>
</feature>
<name>A0A0M0JVJ8_9EUKA</name>
<dbReference type="SUPFAM" id="SSF48403">
    <property type="entry name" value="Ankyrin repeat"/>
    <property type="match status" value="1"/>
</dbReference>
<dbReference type="SUPFAM" id="SSF46565">
    <property type="entry name" value="Chaperone J-domain"/>
    <property type="match status" value="1"/>
</dbReference>
<dbReference type="InterPro" id="IPR001623">
    <property type="entry name" value="DnaJ_domain"/>
</dbReference>
<sequence length="668" mass="71451">MRYNDDDDDTEDYSPRSRNGYTASLRQTLIAAADKFELEKQRSEAQLRAQIAAERKSLADERKSLQVERAKTAELEMKVKEESAKADAESKRVKGLHEELSQCKVQVVGTVLLLTSLRGKIEALSKTALAAATAAAAAPPPPSAATLAAPAEAVALPAPAENDASQAMGDDDGEGGEGGEAAEGGDDAEGAEAKQLTRNQRKKLKDRAKARAAKAAASCEGSEAEAGKSGEAAVGGEAEGGEGGEVAELATPSAPAASAVVTLDAAPSGEGSDLVAECEALLAELGELRELPGMTEFVCACREGKTRSIERVLSPTSVTELVETRAQQALCDGLEASVAGGHIKIAKLLIDGGADVHRTSALHIAIRHGQIALMQHLVTTVAVSVNGRDSDGASPLHIAAEFNQPKAATYLLRNSAFVDSTDGKGRTPLEVAVAFKWKEMQRVLGDPSLLFWNRAARATKLYKASEYEPACECYARAQIDMDRMPTAPEPANVATFNFNWGRSSQALGRFSEGLRLFSKVLAAESSHQRALDHRAECHCKLDDHESALADLTELQTKFATTADEATLKGWVKRVAEIRAEQRKSSHEVLGLARDASEAEVRKAYRQLCLNWHPDKHASSTEDQRERARHRFCRIQAAYEKLQAAAKASSSPFSGFESAYSGYARRTSA</sequence>
<evidence type="ECO:0000313" key="5">
    <source>
        <dbReference type="Proteomes" id="UP000037460"/>
    </source>
</evidence>